<evidence type="ECO:0000259" key="2">
    <source>
        <dbReference type="Pfam" id="PF00561"/>
    </source>
</evidence>
<feature type="domain" description="AB hydrolase-1" evidence="2">
    <location>
        <begin position="110"/>
        <end position="335"/>
    </location>
</feature>
<protein>
    <recommendedName>
        <fullName evidence="2">AB hydrolase-1 domain-containing protein</fullName>
    </recommendedName>
</protein>
<reference evidence="3" key="1">
    <citation type="journal article" date="2006" name="J. Ind. Microbiol. Biotechnol.">
        <title>The lipopeptide antibiotic A54145 biosynthetic gene cluster from Streptomyces fradiae.</title>
        <authorList>
            <person name="Miao V."/>
            <person name="Brost R."/>
            <person name="Chapple J."/>
            <person name="She K."/>
            <person name="Coeffet-Le Gal M.F."/>
            <person name="Baltz R.H."/>
        </authorList>
    </citation>
    <scope>NUCLEOTIDE SEQUENCE</scope>
    <source>
        <strain evidence="3">NRRL18158</strain>
    </source>
</reference>
<dbReference type="Gene3D" id="3.40.50.1820">
    <property type="entry name" value="alpha/beta hydrolase"/>
    <property type="match status" value="1"/>
</dbReference>
<keyword evidence="1" id="KW-0378">Hydrolase</keyword>
<dbReference type="AlphaFoldDB" id="Q45RA5"/>
<dbReference type="InterPro" id="IPR033124">
    <property type="entry name" value="Ser_caboxypep_his_AS"/>
</dbReference>
<dbReference type="Pfam" id="PF00561">
    <property type="entry name" value="Abhydrolase_1"/>
    <property type="match status" value="1"/>
</dbReference>
<dbReference type="EMBL" id="DQ118863">
    <property type="protein sequence ID" value="AAZ23055.1"/>
    <property type="molecule type" value="Genomic_DNA"/>
</dbReference>
<accession>Q45RA5</accession>
<dbReference type="PANTHER" id="PTHR43329">
    <property type="entry name" value="EPOXIDE HYDROLASE"/>
    <property type="match status" value="1"/>
</dbReference>
<sequence length="347" mass="38106">MQPRPDRRIAAPVRQPSDRRSSAAASRLFSTASRWSRSCCCLSAGVSATVSCSSRFHTSSTCRRSTWLAAVGAMREARLSVGSGLRLTKPAFSRRWIVRVMVAASESSTLARDVWRCAPVSQRCVMTSSWPGYRPAVKDNQAEDMRQLLGRLGVAGPIRLVGHDIGGMVAFSYARLYPEQVHRLALIDLLVPGLGLEKAMNPATGGSFHFGLFMAREVPELLFQGNERAFFQWWFPHLSATPGVFTPEEIDATTASYRGHDALRSGFEHYRTLLEDAETNRAWADSGHRMEVPLLAVGGQHNAGARLADSLRPVAPHLRAAVIEGSGHFVPEERPDALLDVLTPFLV</sequence>
<dbReference type="GO" id="GO:0004185">
    <property type="term" value="F:serine-type carboxypeptidase activity"/>
    <property type="evidence" value="ECO:0007669"/>
    <property type="project" value="InterPro"/>
</dbReference>
<dbReference type="PRINTS" id="PR00412">
    <property type="entry name" value="EPOXHYDRLASE"/>
</dbReference>
<organism evidence="3">
    <name type="scientific">Streptomyces fradiae</name>
    <name type="common">Streptomyces roseoflavus</name>
    <dbReference type="NCBI Taxonomy" id="1906"/>
    <lineage>
        <taxon>Bacteria</taxon>
        <taxon>Bacillati</taxon>
        <taxon>Actinomycetota</taxon>
        <taxon>Actinomycetes</taxon>
        <taxon>Kitasatosporales</taxon>
        <taxon>Streptomycetaceae</taxon>
        <taxon>Streptomyces</taxon>
    </lineage>
</organism>
<name>Q45RA5_STRFR</name>
<dbReference type="InterPro" id="IPR029058">
    <property type="entry name" value="AB_hydrolase_fold"/>
</dbReference>
<dbReference type="InterPro" id="IPR000639">
    <property type="entry name" value="Epox_hydrolase-like"/>
</dbReference>
<evidence type="ECO:0000256" key="1">
    <source>
        <dbReference type="ARBA" id="ARBA00022801"/>
    </source>
</evidence>
<dbReference type="PROSITE" id="PS00560">
    <property type="entry name" value="CARBOXYPEPT_SER_HIS"/>
    <property type="match status" value="1"/>
</dbReference>
<dbReference type="SUPFAM" id="SSF53474">
    <property type="entry name" value="alpha/beta-Hydrolases"/>
    <property type="match status" value="1"/>
</dbReference>
<proteinExistence type="predicted"/>
<evidence type="ECO:0000313" key="3">
    <source>
        <dbReference type="EMBL" id="AAZ23055.1"/>
    </source>
</evidence>
<dbReference type="InterPro" id="IPR000073">
    <property type="entry name" value="AB_hydrolase_1"/>
</dbReference>